<gene>
    <name evidence="2" type="ORF">PCON_07415</name>
</gene>
<accession>U4L5W6</accession>
<feature type="compositionally biased region" description="Low complexity" evidence="1">
    <location>
        <begin position="152"/>
        <end position="170"/>
    </location>
</feature>
<sequence>MSGSCTPSTKSKISKPGDKSHLSKCPLERSVTSAGISLPRRRDVDSLGHPSGSRPRANTGSRTPRTPGLGVPAEKVPTGRALERRPSKPCLATCNMEGEAVAGPSGATTPGIVVTPAPGSYFEDDALSLASLQTDSMTESVASLAASAGSMSASIGSLAGSTSSSNSDLSALREDADSDSPPRTTVSSSSGKNFVYSSSSDDEAVPSNYQSILLQSRMRSRQNTMTSVKSVDFKGNEEVETIPEQATSECQSKEGLSIKTVQFDDLDPDPVFHRSSISPESPTEEAYVEQVGAFRVANLRNDSLGNLPKIVTEEAEDSDGFGNVTDTSVCSGRSNSGTRGKGKDLRRTTDGAETDTSPLSTTSSGFSDLSEVSSSLLLKSDKSTLRQGSASIPSRRSAKFVVDEETLRCSSSLPDALPPFAKLQQALFRNRKPIPPRFRNPVAGVLPTKTIGTTAVCDFTTPPVLVSSRSCEGNWRTTNLFDPDGPITSSAGELGEGFMAEQRGGRRSSVASLGELLRPQGSRRSSAWAVGKGSLGIVIDRWGEAVGSSST</sequence>
<feature type="region of interest" description="Disordered" evidence="1">
    <location>
        <begin position="316"/>
        <end position="367"/>
    </location>
</feature>
<feature type="region of interest" description="Disordered" evidence="1">
    <location>
        <begin position="152"/>
        <end position="204"/>
    </location>
</feature>
<feature type="region of interest" description="Disordered" evidence="1">
    <location>
        <begin position="1"/>
        <end position="90"/>
    </location>
</feature>
<name>U4L5W6_PYROM</name>
<evidence type="ECO:0000313" key="2">
    <source>
        <dbReference type="EMBL" id="CCX07826.1"/>
    </source>
</evidence>
<dbReference type="Proteomes" id="UP000018144">
    <property type="component" value="Unassembled WGS sequence"/>
</dbReference>
<feature type="compositionally biased region" description="Polar residues" evidence="1">
    <location>
        <begin position="1"/>
        <end position="11"/>
    </location>
</feature>
<dbReference type="AlphaFoldDB" id="U4L5W6"/>
<evidence type="ECO:0000256" key="1">
    <source>
        <dbReference type="SAM" id="MobiDB-lite"/>
    </source>
</evidence>
<proteinExistence type="predicted"/>
<feature type="compositionally biased region" description="Basic and acidic residues" evidence="1">
    <location>
        <begin position="341"/>
        <end position="350"/>
    </location>
</feature>
<feature type="compositionally biased region" description="Polar residues" evidence="1">
    <location>
        <begin position="324"/>
        <end position="338"/>
    </location>
</feature>
<evidence type="ECO:0000313" key="3">
    <source>
        <dbReference type="Proteomes" id="UP000018144"/>
    </source>
</evidence>
<organism evidence="2 3">
    <name type="scientific">Pyronema omphalodes (strain CBS 100304)</name>
    <name type="common">Pyronema confluens</name>
    <dbReference type="NCBI Taxonomy" id="1076935"/>
    <lineage>
        <taxon>Eukaryota</taxon>
        <taxon>Fungi</taxon>
        <taxon>Dikarya</taxon>
        <taxon>Ascomycota</taxon>
        <taxon>Pezizomycotina</taxon>
        <taxon>Pezizomycetes</taxon>
        <taxon>Pezizales</taxon>
        <taxon>Pyronemataceae</taxon>
        <taxon>Pyronema</taxon>
    </lineage>
</organism>
<dbReference type="OrthoDB" id="5342985at2759"/>
<reference evidence="2 3" key="1">
    <citation type="journal article" date="2013" name="PLoS Genet.">
        <title>The genome and development-dependent transcriptomes of Pyronema confluens: a window into fungal evolution.</title>
        <authorList>
            <person name="Traeger S."/>
            <person name="Altegoer F."/>
            <person name="Freitag M."/>
            <person name="Gabaldon T."/>
            <person name="Kempken F."/>
            <person name="Kumar A."/>
            <person name="Marcet-Houben M."/>
            <person name="Poggeler S."/>
            <person name="Stajich J.E."/>
            <person name="Nowrousian M."/>
        </authorList>
    </citation>
    <scope>NUCLEOTIDE SEQUENCE [LARGE SCALE GENOMIC DNA]</scope>
    <source>
        <strain evidence="3">CBS 100304</strain>
        <tissue evidence="2">Vegetative mycelium</tissue>
    </source>
</reference>
<feature type="compositionally biased region" description="Polar residues" evidence="1">
    <location>
        <begin position="181"/>
        <end position="199"/>
    </location>
</feature>
<protein>
    <submittedName>
        <fullName evidence="2">Uncharacterized protein</fullName>
    </submittedName>
</protein>
<keyword evidence="3" id="KW-1185">Reference proteome</keyword>
<dbReference type="EMBL" id="HF935378">
    <property type="protein sequence ID" value="CCX07826.1"/>
    <property type="molecule type" value="Genomic_DNA"/>
</dbReference>